<dbReference type="AlphaFoldDB" id="A0AAE0TVP9"/>
<evidence type="ECO:0000313" key="4">
    <source>
        <dbReference type="Proteomes" id="UP001285441"/>
    </source>
</evidence>
<comment type="caution">
    <text evidence="3">The sequence shown here is derived from an EMBL/GenBank/DDBJ whole genome shotgun (WGS) entry which is preliminary data.</text>
</comment>
<keyword evidence="2" id="KW-0812">Transmembrane</keyword>
<keyword evidence="4" id="KW-1185">Reference proteome</keyword>
<feature type="transmembrane region" description="Helical" evidence="2">
    <location>
        <begin position="89"/>
        <end position="113"/>
    </location>
</feature>
<reference evidence="3" key="2">
    <citation type="submission" date="2023-06" db="EMBL/GenBank/DDBJ databases">
        <authorList>
            <consortium name="Lawrence Berkeley National Laboratory"/>
            <person name="Haridas S."/>
            <person name="Hensen N."/>
            <person name="Bonometti L."/>
            <person name="Westerberg I."/>
            <person name="Brannstrom I.O."/>
            <person name="Guillou S."/>
            <person name="Cros-Aarteil S."/>
            <person name="Calhoun S."/>
            <person name="Kuo A."/>
            <person name="Mondo S."/>
            <person name="Pangilinan J."/>
            <person name="Riley R."/>
            <person name="LaButti K."/>
            <person name="Andreopoulos B."/>
            <person name="Lipzen A."/>
            <person name="Chen C."/>
            <person name="Yanf M."/>
            <person name="Daum C."/>
            <person name="Ng V."/>
            <person name="Clum A."/>
            <person name="Steindorff A."/>
            <person name="Ohm R."/>
            <person name="Martin F."/>
            <person name="Silar P."/>
            <person name="Natvig D."/>
            <person name="Lalanne C."/>
            <person name="Gautier V."/>
            <person name="Ament-velasquez S.L."/>
            <person name="Kruys A."/>
            <person name="Hutchinson M.I."/>
            <person name="Powell A.J."/>
            <person name="Barry K."/>
            <person name="Miller A.N."/>
            <person name="Grigoriev I.V."/>
            <person name="Debuchy R."/>
            <person name="Gladieux P."/>
            <person name="Thoren M.H."/>
            <person name="Johannesson H."/>
        </authorList>
    </citation>
    <scope>NUCLEOTIDE SEQUENCE</scope>
    <source>
        <strain evidence="3">CBS 232.78</strain>
    </source>
</reference>
<dbReference type="PROSITE" id="PS51257">
    <property type="entry name" value="PROKAR_LIPOPROTEIN"/>
    <property type="match status" value="1"/>
</dbReference>
<feature type="transmembrane region" description="Helical" evidence="2">
    <location>
        <begin position="264"/>
        <end position="284"/>
    </location>
</feature>
<evidence type="ECO:0000313" key="3">
    <source>
        <dbReference type="EMBL" id="KAK3381100.1"/>
    </source>
</evidence>
<feature type="region of interest" description="Disordered" evidence="1">
    <location>
        <begin position="1"/>
        <end position="25"/>
    </location>
</feature>
<dbReference type="Proteomes" id="UP001285441">
    <property type="component" value="Unassembled WGS sequence"/>
</dbReference>
<dbReference type="EMBL" id="JAULSW010000005">
    <property type="protein sequence ID" value="KAK3381100.1"/>
    <property type="molecule type" value="Genomic_DNA"/>
</dbReference>
<reference evidence="3" key="1">
    <citation type="journal article" date="2023" name="Mol. Phylogenet. Evol.">
        <title>Genome-scale phylogeny and comparative genomics of the fungal order Sordariales.</title>
        <authorList>
            <person name="Hensen N."/>
            <person name="Bonometti L."/>
            <person name="Westerberg I."/>
            <person name="Brannstrom I.O."/>
            <person name="Guillou S."/>
            <person name="Cros-Aarteil S."/>
            <person name="Calhoun S."/>
            <person name="Haridas S."/>
            <person name="Kuo A."/>
            <person name="Mondo S."/>
            <person name="Pangilinan J."/>
            <person name="Riley R."/>
            <person name="LaButti K."/>
            <person name="Andreopoulos B."/>
            <person name="Lipzen A."/>
            <person name="Chen C."/>
            <person name="Yan M."/>
            <person name="Daum C."/>
            <person name="Ng V."/>
            <person name="Clum A."/>
            <person name="Steindorff A."/>
            <person name="Ohm R.A."/>
            <person name="Martin F."/>
            <person name="Silar P."/>
            <person name="Natvig D.O."/>
            <person name="Lalanne C."/>
            <person name="Gautier V."/>
            <person name="Ament-Velasquez S.L."/>
            <person name="Kruys A."/>
            <person name="Hutchinson M.I."/>
            <person name="Powell A.J."/>
            <person name="Barry K."/>
            <person name="Miller A.N."/>
            <person name="Grigoriev I.V."/>
            <person name="Debuchy R."/>
            <person name="Gladieux P."/>
            <person name="Hiltunen Thoren M."/>
            <person name="Johannesson H."/>
        </authorList>
    </citation>
    <scope>NUCLEOTIDE SEQUENCE</scope>
    <source>
        <strain evidence="3">CBS 232.78</strain>
    </source>
</reference>
<feature type="transmembrane region" description="Helical" evidence="2">
    <location>
        <begin position="162"/>
        <end position="181"/>
    </location>
</feature>
<sequence>MAPRRGGDSTSSDGSSGSSSSSSCGVDVNYPCTSELMFIYGNRNTSLYSEAEIYGQLVTASVWAAALFCLLTATCSSRSRGGNRAAQTGLFWLQLGLFFFLAAMAFLVTRYAIILQGANVPIGYRHESSVVTLLQRLGTAAVLGAAHAQIQAYMDMSALGRVLFGLAIVAYTVLGVAYSVLDFIVSADAVTRFKDSWVWPIGDRDFALTMDASMIKALKTSATGTGLLPSYVSSRLWSDPNSTQDGAYFYTRDTQVKLGAAADAVALAIAVGLVLLVIGGGLAGRRKAHNGRRTQLLLVATAGLTLTTLFNVVVDGYYVLWNWGVISDLQQWVSFNGQYPARPDTLSPIVPPPGFLPAYRIAVDGFPVVRAVIEPLGIVLACTAVMVLVRIEAKDRNRQVVYRSSKM</sequence>
<name>A0AAE0TVP9_9PEZI</name>
<protein>
    <submittedName>
        <fullName evidence="3">Uncharacterized protein</fullName>
    </submittedName>
</protein>
<feature type="transmembrane region" description="Helical" evidence="2">
    <location>
        <begin position="296"/>
        <end position="320"/>
    </location>
</feature>
<keyword evidence="2" id="KW-0472">Membrane</keyword>
<feature type="transmembrane region" description="Helical" evidence="2">
    <location>
        <begin position="53"/>
        <end position="77"/>
    </location>
</feature>
<gene>
    <name evidence="3" type="ORF">B0H63DRAFT_196612</name>
</gene>
<feature type="transmembrane region" description="Helical" evidence="2">
    <location>
        <begin position="368"/>
        <end position="389"/>
    </location>
</feature>
<accession>A0AAE0TVP9</accession>
<proteinExistence type="predicted"/>
<evidence type="ECO:0000256" key="1">
    <source>
        <dbReference type="SAM" id="MobiDB-lite"/>
    </source>
</evidence>
<organism evidence="3 4">
    <name type="scientific">Podospora didyma</name>
    <dbReference type="NCBI Taxonomy" id="330526"/>
    <lineage>
        <taxon>Eukaryota</taxon>
        <taxon>Fungi</taxon>
        <taxon>Dikarya</taxon>
        <taxon>Ascomycota</taxon>
        <taxon>Pezizomycotina</taxon>
        <taxon>Sordariomycetes</taxon>
        <taxon>Sordariomycetidae</taxon>
        <taxon>Sordariales</taxon>
        <taxon>Podosporaceae</taxon>
        <taxon>Podospora</taxon>
    </lineage>
</organism>
<evidence type="ECO:0000256" key="2">
    <source>
        <dbReference type="SAM" id="Phobius"/>
    </source>
</evidence>
<keyword evidence="2" id="KW-1133">Transmembrane helix</keyword>
<feature type="compositionally biased region" description="Low complexity" evidence="1">
    <location>
        <begin position="8"/>
        <end position="23"/>
    </location>
</feature>